<evidence type="ECO:0000313" key="3">
    <source>
        <dbReference type="Proteomes" id="UP001164746"/>
    </source>
</evidence>
<name>A0ABY7FCI0_MYAAR</name>
<keyword evidence="1" id="KW-1133">Transmembrane helix</keyword>
<evidence type="ECO:0000313" key="2">
    <source>
        <dbReference type="EMBL" id="WAR19895.1"/>
    </source>
</evidence>
<accession>A0ABY7FCI0</accession>
<evidence type="ECO:0000256" key="1">
    <source>
        <dbReference type="SAM" id="Phobius"/>
    </source>
</evidence>
<dbReference type="Gene3D" id="2.60.40.10">
    <property type="entry name" value="Immunoglobulins"/>
    <property type="match status" value="1"/>
</dbReference>
<protein>
    <recommendedName>
        <fullName evidence="4">EGF-like domain-containing protein</fullName>
    </recommendedName>
</protein>
<proteinExistence type="predicted"/>
<sequence>MIKSHVKPTSESDVEATSNLTFNYYATCPPGSCGRDLTPQHGQCLFGGCTCFLPWVGDTCSTELMTPTIIDQGYQQTVEESMKYSLQLNLIKGDPPVRWSLLEGPQDMIIDERTGMISWLHPLARSQSYQIRAQATNTIGSDTKSWELSVPFSYTAEVETSEPSGTLASPRPVQIQGRVLFSREDNHRMVPVDLEVIEVQTGRKVVIHEWSNPLSPQFFLARYYPRADDAGQFVAVSFVVFEDIYEDVYTLRAEAEDHASYSEVILASANKTQLDIFLQRIAVKYTWSVEPTTVQDVYIIQLESTFETYVPMPVVTIEPAKVNTIPYELEELDIINFNITNHGLIRADNTVDNIGSVAANTSIIVPVRATLKKRVKRNAVAAFVCGLAVFYDYICGGTQTRGLDVTLTREYPGRPPLPCELGNVGAIGGVEGDTGGSSRTGRGSAVSYNPTTPLSCNCAKTLIKSCALAFHPILGCGLAISDLASADSILGGMLAALDTAMACVFGVICSLCGLFYTALR</sequence>
<organism evidence="2 3">
    <name type="scientific">Mya arenaria</name>
    <name type="common">Soft-shell clam</name>
    <dbReference type="NCBI Taxonomy" id="6604"/>
    <lineage>
        <taxon>Eukaryota</taxon>
        <taxon>Metazoa</taxon>
        <taxon>Spiralia</taxon>
        <taxon>Lophotrochozoa</taxon>
        <taxon>Mollusca</taxon>
        <taxon>Bivalvia</taxon>
        <taxon>Autobranchia</taxon>
        <taxon>Heteroconchia</taxon>
        <taxon>Euheterodonta</taxon>
        <taxon>Imparidentia</taxon>
        <taxon>Neoheterodontei</taxon>
        <taxon>Myida</taxon>
        <taxon>Myoidea</taxon>
        <taxon>Myidae</taxon>
        <taxon>Mya</taxon>
    </lineage>
</organism>
<dbReference type="EMBL" id="CP111022">
    <property type="protein sequence ID" value="WAR19895.1"/>
    <property type="molecule type" value="Genomic_DNA"/>
</dbReference>
<keyword evidence="1" id="KW-0812">Transmembrane</keyword>
<keyword evidence="3" id="KW-1185">Reference proteome</keyword>
<feature type="transmembrane region" description="Helical" evidence="1">
    <location>
        <begin position="489"/>
        <end position="516"/>
    </location>
</feature>
<dbReference type="Proteomes" id="UP001164746">
    <property type="component" value="Chromosome 11"/>
</dbReference>
<keyword evidence="1" id="KW-0472">Membrane</keyword>
<dbReference type="InterPro" id="IPR013783">
    <property type="entry name" value="Ig-like_fold"/>
</dbReference>
<reference evidence="2" key="1">
    <citation type="submission" date="2022-11" db="EMBL/GenBank/DDBJ databases">
        <title>Centuries of genome instability and evolution in soft-shell clam transmissible cancer (bioRxiv).</title>
        <authorList>
            <person name="Hart S.F.M."/>
            <person name="Yonemitsu M.A."/>
            <person name="Giersch R.M."/>
            <person name="Beal B.F."/>
            <person name="Arriagada G."/>
            <person name="Davis B.W."/>
            <person name="Ostrander E.A."/>
            <person name="Goff S.P."/>
            <person name="Metzger M.J."/>
        </authorList>
    </citation>
    <scope>NUCLEOTIDE SEQUENCE</scope>
    <source>
        <strain evidence="2">MELC-2E11</strain>
        <tissue evidence="2">Siphon/mantle</tissue>
    </source>
</reference>
<gene>
    <name evidence="2" type="ORF">MAR_001733</name>
</gene>
<evidence type="ECO:0008006" key="4">
    <source>
        <dbReference type="Google" id="ProtNLM"/>
    </source>
</evidence>